<keyword evidence="1" id="KW-0175">Coiled coil</keyword>
<evidence type="ECO:0000256" key="1">
    <source>
        <dbReference type="SAM" id="Coils"/>
    </source>
</evidence>
<evidence type="ECO:0000313" key="2">
    <source>
        <dbReference type="EMBL" id="OTG65835.1"/>
    </source>
</evidence>
<proteinExistence type="predicted"/>
<dbReference type="Proteomes" id="UP000242765">
    <property type="component" value="Unassembled WGS sequence"/>
</dbReference>
<dbReference type="RefSeq" id="WP_086203129.1">
    <property type="nucleotide sequence ID" value="NZ_NEGB01000003.1"/>
</dbReference>
<name>A0A1Y3CL31_9GAMM</name>
<keyword evidence="3" id="KW-1185">Reference proteome</keyword>
<accession>A0A1Y3CL31</accession>
<evidence type="ECO:0000313" key="3">
    <source>
        <dbReference type="Proteomes" id="UP000242765"/>
    </source>
</evidence>
<dbReference type="EMBL" id="NEGB01000003">
    <property type="protein sequence ID" value="OTG65835.1"/>
    <property type="molecule type" value="Genomic_DNA"/>
</dbReference>
<organism evidence="2 3">
    <name type="scientific">Acinetobacter silvestris</name>
    <dbReference type="NCBI Taxonomy" id="1977882"/>
    <lineage>
        <taxon>Bacteria</taxon>
        <taxon>Pseudomonadati</taxon>
        <taxon>Pseudomonadota</taxon>
        <taxon>Gammaproteobacteria</taxon>
        <taxon>Moraxellales</taxon>
        <taxon>Moraxellaceae</taxon>
        <taxon>Acinetobacter</taxon>
    </lineage>
</organism>
<dbReference type="Gene3D" id="1.20.5.320">
    <property type="entry name" value="6-Phosphogluconate Dehydrogenase, domain 3"/>
    <property type="match status" value="1"/>
</dbReference>
<dbReference type="STRING" id="1977882.B9T28_06445"/>
<protein>
    <submittedName>
        <fullName evidence="2">Uncharacterized protein</fullName>
    </submittedName>
</protein>
<reference evidence="2 3" key="1">
    <citation type="submission" date="2017-04" db="EMBL/GenBank/DDBJ databases">
        <title>High diversity of culturable Acinetobacter species in natural soil and water ecosystems.</title>
        <authorList>
            <person name="Nemec A."/>
            <person name="Radolfova-Krizova L."/>
        </authorList>
    </citation>
    <scope>NUCLEOTIDE SEQUENCE [LARGE SCALE GENOMIC DNA]</scope>
    <source>
        <strain evidence="2 3">ANC 4999</strain>
    </source>
</reference>
<feature type="coiled-coil region" evidence="1">
    <location>
        <begin position="92"/>
        <end position="144"/>
    </location>
</feature>
<dbReference type="AlphaFoldDB" id="A0A1Y3CL31"/>
<dbReference type="OrthoDB" id="9977669at2"/>
<sequence>MNQGIPTRDMMVNQNGQITAIWLIFFERLYSIYSNASEGNAEAFIQIKEIANQALELAQQNQSTHDSQQKQIEKLHKLVTDSVAGFATTQDLATSNKRIDQTEHDIQQLQKALEKLKATLKDSQKETKDKLSNLQEQINNITLNYILEAPIDGKTYGRKDSDWSEIVVVNLSFPFFLSDGVRQNIPLTSDFQLPFFLSDGTQQNIQMVVI</sequence>
<comment type="caution">
    <text evidence="2">The sequence shown here is derived from an EMBL/GenBank/DDBJ whole genome shotgun (WGS) entry which is preliminary data.</text>
</comment>
<gene>
    <name evidence="2" type="ORF">B9T28_06445</name>
</gene>
<dbReference type="SUPFAM" id="SSF58046">
    <property type="entry name" value="Fibritin"/>
    <property type="match status" value="1"/>
</dbReference>